<dbReference type="GO" id="GO:0006974">
    <property type="term" value="P:DNA damage response"/>
    <property type="evidence" value="ECO:0007669"/>
    <property type="project" value="UniProtKB-ARBA"/>
</dbReference>
<dbReference type="SMART" id="SM00484">
    <property type="entry name" value="XPGI"/>
    <property type="match status" value="1"/>
</dbReference>
<dbReference type="PANTHER" id="PTHR11081:SF75">
    <property type="entry name" value="ENDONUCLEASE, PUTATIVE (AFU_ORTHOLOGUE AFUA_3G13260)-RELATED"/>
    <property type="match status" value="1"/>
</dbReference>
<proteinExistence type="predicted"/>
<dbReference type="InterPro" id="IPR029060">
    <property type="entry name" value="PIN-like_dom_sf"/>
</dbReference>
<feature type="domain" description="XPG-I" evidence="1">
    <location>
        <begin position="112"/>
        <end position="185"/>
    </location>
</feature>
<dbReference type="Pfam" id="PF00867">
    <property type="entry name" value="XPG_I"/>
    <property type="match status" value="1"/>
</dbReference>
<dbReference type="Gene3D" id="3.40.50.1010">
    <property type="entry name" value="5'-nuclease"/>
    <property type="match status" value="2"/>
</dbReference>
<dbReference type="GO" id="GO:0017108">
    <property type="term" value="F:5'-flap endonuclease activity"/>
    <property type="evidence" value="ECO:0007669"/>
    <property type="project" value="TreeGrafter"/>
</dbReference>
<keyword evidence="3" id="KW-1185">Reference proteome</keyword>
<dbReference type="EMBL" id="AYKW01000023">
    <property type="protein sequence ID" value="PIL29088.1"/>
    <property type="molecule type" value="Genomic_DNA"/>
</dbReference>
<accession>A0A2G8S6C3</accession>
<name>A0A2G8S6C3_9APHY</name>
<gene>
    <name evidence="2" type="ORF">GSI_09136</name>
</gene>
<protein>
    <recommendedName>
        <fullName evidence="1">XPG-I domain-containing protein</fullName>
    </recommendedName>
</protein>
<organism evidence="2 3">
    <name type="scientific">Ganoderma sinense ZZ0214-1</name>
    <dbReference type="NCBI Taxonomy" id="1077348"/>
    <lineage>
        <taxon>Eukaryota</taxon>
        <taxon>Fungi</taxon>
        <taxon>Dikarya</taxon>
        <taxon>Basidiomycota</taxon>
        <taxon>Agaricomycotina</taxon>
        <taxon>Agaricomycetes</taxon>
        <taxon>Polyporales</taxon>
        <taxon>Polyporaceae</taxon>
        <taxon>Ganoderma</taxon>
    </lineage>
</organism>
<evidence type="ECO:0000313" key="3">
    <source>
        <dbReference type="Proteomes" id="UP000230002"/>
    </source>
</evidence>
<comment type="caution">
    <text evidence="2">The sequence shown here is derived from an EMBL/GenBank/DDBJ whole genome shotgun (WGS) entry which is preliminary data.</text>
</comment>
<evidence type="ECO:0000259" key="1">
    <source>
        <dbReference type="SMART" id="SM00484"/>
    </source>
</evidence>
<dbReference type="STRING" id="1077348.A0A2G8S6C3"/>
<dbReference type="AlphaFoldDB" id="A0A2G8S6C3"/>
<sequence length="451" mass="49425">MGIYGLWKTIHDAGRTVNLKTLTIKEGFEGRRQKEHMYCVEIDVSLWMRELQPMSAGSAALRAFLSRLCFLSQYPVHAIFVVNGPLLPRMKRDKQARAMPCWMTAAMRDFVRAFGFEWLEAAAEAGAELANMNDYGTIDAVLTNDSDALLFGASVVIQNPSFKPADRPTYVEVYRADIILRDTEMGWGDLLLFALLVGNGYDPSVLEQDPSGFIGRAQPLLAAAVPSSFPDLNVVRLLMFSMVLKHKFYKPLTQPRLLNVTRIGALCERYFTFGSATSIMTTLRRTVWHGEVVRMLVREGVQPATRRLLDIAFVKVDEPPSTGFAGCHLQVTDAGFHKAATAALCGSRKFMVCAGKTEEEAVKEAFQPLVITVPAVIVERAWPTLVNPAFNEVGYMYGHVHAPLASGKPVYTAPPGSAVIPESLDPVLDDVGATGPLKTPGAGAMDLADDV</sequence>
<dbReference type="PRINTS" id="PR00853">
    <property type="entry name" value="XPGRADSUPER"/>
</dbReference>
<dbReference type="OrthoDB" id="2959108at2759"/>
<dbReference type="Proteomes" id="UP000230002">
    <property type="component" value="Unassembled WGS sequence"/>
</dbReference>
<dbReference type="CDD" id="cd09870">
    <property type="entry name" value="PIN_YEN1"/>
    <property type="match status" value="1"/>
</dbReference>
<evidence type="ECO:0000313" key="2">
    <source>
        <dbReference type="EMBL" id="PIL29088.1"/>
    </source>
</evidence>
<dbReference type="InterPro" id="IPR006084">
    <property type="entry name" value="XPG/Rad2"/>
</dbReference>
<dbReference type="InterPro" id="IPR006086">
    <property type="entry name" value="XPG-I_dom"/>
</dbReference>
<reference evidence="2 3" key="1">
    <citation type="journal article" date="2015" name="Sci. Rep.">
        <title>Chromosome-level genome map provides insights into diverse defense mechanisms in the medicinal fungus Ganoderma sinense.</title>
        <authorList>
            <person name="Zhu Y."/>
            <person name="Xu J."/>
            <person name="Sun C."/>
            <person name="Zhou S."/>
            <person name="Xu H."/>
            <person name="Nelson D.R."/>
            <person name="Qian J."/>
            <person name="Song J."/>
            <person name="Luo H."/>
            <person name="Xiang L."/>
            <person name="Li Y."/>
            <person name="Xu Z."/>
            <person name="Ji A."/>
            <person name="Wang L."/>
            <person name="Lu S."/>
            <person name="Hayward A."/>
            <person name="Sun W."/>
            <person name="Li X."/>
            <person name="Schwartz D.C."/>
            <person name="Wang Y."/>
            <person name="Chen S."/>
        </authorList>
    </citation>
    <scope>NUCLEOTIDE SEQUENCE [LARGE SCALE GENOMIC DNA]</scope>
    <source>
        <strain evidence="2 3">ZZ0214-1</strain>
    </source>
</reference>
<dbReference type="PANTHER" id="PTHR11081">
    <property type="entry name" value="FLAP ENDONUCLEASE FAMILY MEMBER"/>
    <property type="match status" value="1"/>
</dbReference>
<dbReference type="SUPFAM" id="SSF88723">
    <property type="entry name" value="PIN domain-like"/>
    <property type="match status" value="1"/>
</dbReference>